<dbReference type="Pfam" id="PF03398">
    <property type="entry name" value="Ist1"/>
    <property type="match status" value="1"/>
</dbReference>
<comment type="caution">
    <text evidence="2">The sequence shown here is derived from an EMBL/GenBank/DDBJ whole genome shotgun (WGS) entry which is preliminary data.</text>
</comment>
<name>A0AAD9XED8_9ROSI</name>
<evidence type="ECO:0000256" key="1">
    <source>
        <dbReference type="ARBA" id="ARBA00005536"/>
    </source>
</evidence>
<evidence type="ECO:0000313" key="3">
    <source>
        <dbReference type="Proteomes" id="UP001280121"/>
    </source>
</evidence>
<dbReference type="InterPro" id="IPR042277">
    <property type="entry name" value="IST1-like"/>
</dbReference>
<proteinExistence type="inferred from homology"/>
<comment type="similarity">
    <text evidence="1">Belongs to the IST1 family.</text>
</comment>
<gene>
    <name evidence="2" type="ORF">Ddye_010525</name>
</gene>
<dbReference type="Proteomes" id="UP001280121">
    <property type="component" value="Unassembled WGS sequence"/>
</dbReference>
<dbReference type="GO" id="GO:0015031">
    <property type="term" value="P:protein transport"/>
    <property type="evidence" value="ECO:0007669"/>
    <property type="project" value="InterPro"/>
</dbReference>
<reference evidence="2" key="1">
    <citation type="journal article" date="2023" name="Plant J.">
        <title>Genome sequences and population genomics provide insights into the demographic history, inbreeding, and mutation load of two 'living fossil' tree species of Dipteronia.</title>
        <authorList>
            <person name="Feng Y."/>
            <person name="Comes H.P."/>
            <person name="Chen J."/>
            <person name="Zhu S."/>
            <person name="Lu R."/>
            <person name="Zhang X."/>
            <person name="Li P."/>
            <person name="Qiu J."/>
            <person name="Olsen K.M."/>
            <person name="Qiu Y."/>
        </authorList>
    </citation>
    <scope>NUCLEOTIDE SEQUENCE</scope>
    <source>
        <strain evidence="2">KIB01</strain>
    </source>
</reference>
<dbReference type="InterPro" id="IPR005061">
    <property type="entry name" value="Ist1"/>
</dbReference>
<sequence>MTTVGCCGLCSTDLVTFVEHVIREQNVLAANDFIELFCELIVAKLSIIAKRRECPADLKEGIASVIFVAPRCSKIPELVAMRDIFEKKYGKDFVSAATDLRPSSGVNRLLIEKLSVRTPTEQIGRNMYVEYKTSTAEAAAESAKNAIAAAQAAVYLARRDSNQFMQPSSFDEIYDLKFLYWTF</sequence>
<dbReference type="PANTHER" id="PTHR12161:SF55">
    <property type="entry name" value="REGULATOR OF VPS4 ACTIVITY IN THE MVB PATHWAY PROTEIN"/>
    <property type="match status" value="1"/>
</dbReference>
<keyword evidence="3" id="KW-1185">Reference proteome</keyword>
<organism evidence="2 3">
    <name type="scientific">Dipteronia dyeriana</name>
    <dbReference type="NCBI Taxonomy" id="168575"/>
    <lineage>
        <taxon>Eukaryota</taxon>
        <taxon>Viridiplantae</taxon>
        <taxon>Streptophyta</taxon>
        <taxon>Embryophyta</taxon>
        <taxon>Tracheophyta</taxon>
        <taxon>Spermatophyta</taxon>
        <taxon>Magnoliopsida</taxon>
        <taxon>eudicotyledons</taxon>
        <taxon>Gunneridae</taxon>
        <taxon>Pentapetalae</taxon>
        <taxon>rosids</taxon>
        <taxon>malvids</taxon>
        <taxon>Sapindales</taxon>
        <taxon>Sapindaceae</taxon>
        <taxon>Hippocastanoideae</taxon>
        <taxon>Acereae</taxon>
        <taxon>Dipteronia</taxon>
    </lineage>
</organism>
<dbReference type="EMBL" id="JANJYI010000003">
    <property type="protein sequence ID" value="KAK2657473.1"/>
    <property type="molecule type" value="Genomic_DNA"/>
</dbReference>
<accession>A0AAD9XED8</accession>
<dbReference type="Gene3D" id="1.20.1260.60">
    <property type="entry name" value="Vacuolar protein sorting-associated protein Ist1"/>
    <property type="match status" value="1"/>
</dbReference>
<dbReference type="AlphaFoldDB" id="A0AAD9XED8"/>
<evidence type="ECO:0000313" key="2">
    <source>
        <dbReference type="EMBL" id="KAK2657473.1"/>
    </source>
</evidence>
<dbReference type="PANTHER" id="PTHR12161">
    <property type="entry name" value="IST1 FAMILY MEMBER"/>
    <property type="match status" value="1"/>
</dbReference>
<protein>
    <submittedName>
        <fullName evidence="2">Uncharacterized protein</fullName>
    </submittedName>
</protein>